<reference evidence="1" key="1">
    <citation type="journal article" date="2022" name="bioRxiv">
        <title>Sequencing and chromosome-scale assembly of the giantPleurodeles waltlgenome.</title>
        <authorList>
            <person name="Brown T."/>
            <person name="Elewa A."/>
            <person name="Iarovenko S."/>
            <person name="Subramanian E."/>
            <person name="Araus A.J."/>
            <person name="Petzold A."/>
            <person name="Susuki M."/>
            <person name="Suzuki K.-i.T."/>
            <person name="Hayashi T."/>
            <person name="Toyoda A."/>
            <person name="Oliveira C."/>
            <person name="Osipova E."/>
            <person name="Leigh N.D."/>
            <person name="Simon A."/>
            <person name="Yun M.H."/>
        </authorList>
    </citation>
    <scope>NUCLEOTIDE SEQUENCE</scope>
    <source>
        <strain evidence="1">20211129_DDA</strain>
        <tissue evidence="1">Liver</tissue>
    </source>
</reference>
<gene>
    <name evidence="1" type="ORF">NDU88_000454</name>
</gene>
<accession>A0AAV7N852</accession>
<evidence type="ECO:0000313" key="1">
    <source>
        <dbReference type="EMBL" id="KAJ1112186.1"/>
    </source>
</evidence>
<keyword evidence="2" id="KW-1185">Reference proteome</keyword>
<sequence>MRVVTGRLAAVERPPYRVFSSYASRLIPQPGAVELRSRIGTKSGMKKGLVEQEVEVSEFDIEMDQNVS</sequence>
<dbReference type="Proteomes" id="UP001066276">
    <property type="component" value="Chromosome 8"/>
</dbReference>
<dbReference type="EMBL" id="JANPWB010000012">
    <property type="protein sequence ID" value="KAJ1112186.1"/>
    <property type="molecule type" value="Genomic_DNA"/>
</dbReference>
<protein>
    <submittedName>
        <fullName evidence="1">Uncharacterized protein</fullName>
    </submittedName>
</protein>
<name>A0AAV7N852_PLEWA</name>
<dbReference type="AlphaFoldDB" id="A0AAV7N852"/>
<comment type="caution">
    <text evidence="1">The sequence shown here is derived from an EMBL/GenBank/DDBJ whole genome shotgun (WGS) entry which is preliminary data.</text>
</comment>
<evidence type="ECO:0000313" key="2">
    <source>
        <dbReference type="Proteomes" id="UP001066276"/>
    </source>
</evidence>
<proteinExistence type="predicted"/>
<organism evidence="1 2">
    <name type="scientific">Pleurodeles waltl</name>
    <name type="common">Iberian ribbed newt</name>
    <dbReference type="NCBI Taxonomy" id="8319"/>
    <lineage>
        <taxon>Eukaryota</taxon>
        <taxon>Metazoa</taxon>
        <taxon>Chordata</taxon>
        <taxon>Craniata</taxon>
        <taxon>Vertebrata</taxon>
        <taxon>Euteleostomi</taxon>
        <taxon>Amphibia</taxon>
        <taxon>Batrachia</taxon>
        <taxon>Caudata</taxon>
        <taxon>Salamandroidea</taxon>
        <taxon>Salamandridae</taxon>
        <taxon>Pleurodelinae</taxon>
        <taxon>Pleurodeles</taxon>
    </lineage>
</organism>